<dbReference type="EMBL" id="LUHQ01000001">
    <property type="protein sequence ID" value="OAP12864.1"/>
    <property type="molecule type" value="Genomic_DNA"/>
</dbReference>
<evidence type="ECO:0000313" key="3">
    <source>
        <dbReference type="Proteomes" id="UP000078284"/>
    </source>
</evidence>
<proteinExistence type="predicted"/>
<sequence>MNRNSKGRAWYDKIYRKLASQGNVSSGLDSVKDEPEKLREEQMEGDGFKEKLSDSVLIDEKLEEYSDCDQTTTTSCSHTDPVSSQSTHQTPESFRTPITCDDDTFVSVSGISRDVSNLIPFATETPASPVQEKMANTRSFSNNSVKGNQDEFFIEDFDVGPMDTIDLYDMTFREDPSDFDDNLLYAMRDRTKQLRSFKRKIMDAIKSKRRREMEYEQLAIWFGDADMGCDLVNDKEQSTTSIDSRSSQSNVPVVSEDSEWEIL</sequence>
<feature type="region of interest" description="Disordered" evidence="1">
    <location>
        <begin position="234"/>
        <end position="263"/>
    </location>
</feature>
<organism evidence="2 3">
    <name type="scientific">Arabidopsis thaliana</name>
    <name type="common">Mouse-ear cress</name>
    <dbReference type="NCBI Taxonomy" id="3702"/>
    <lineage>
        <taxon>Eukaryota</taxon>
        <taxon>Viridiplantae</taxon>
        <taxon>Streptophyta</taxon>
        <taxon>Embryophyta</taxon>
        <taxon>Tracheophyta</taxon>
        <taxon>Spermatophyta</taxon>
        <taxon>Magnoliopsida</taxon>
        <taxon>eudicotyledons</taxon>
        <taxon>Gunneridae</taxon>
        <taxon>Pentapetalae</taxon>
        <taxon>rosids</taxon>
        <taxon>malvids</taxon>
        <taxon>Brassicales</taxon>
        <taxon>Brassicaceae</taxon>
        <taxon>Camelineae</taxon>
        <taxon>Arabidopsis</taxon>
    </lineage>
</organism>
<dbReference type="Proteomes" id="UP000078284">
    <property type="component" value="Chromosome 1"/>
</dbReference>
<dbReference type="AlphaFoldDB" id="A0A178W476"/>
<name>A0A178W476_ARATH</name>
<dbReference type="PANTHER" id="PTHR34659">
    <property type="entry name" value="BNAA05G11610D PROTEIN"/>
    <property type="match status" value="1"/>
</dbReference>
<evidence type="ECO:0000313" key="2">
    <source>
        <dbReference type="EMBL" id="OAP12864.1"/>
    </source>
</evidence>
<feature type="region of interest" description="Disordered" evidence="1">
    <location>
        <begin position="68"/>
        <end position="96"/>
    </location>
</feature>
<protein>
    <submittedName>
        <fullName evidence="2">Uncharacterized protein</fullName>
    </submittedName>
</protein>
<comment type="caution">
    <text evidence="2">The sequence shown here is derived from an EMBL/GenBank/DDBJ whole genome shotgun (WGS) entry which is preliminary data.</text>
</comment>
<feature type="compositionally biased region" description="Low complexity" evidence="1">
    <location>
        <begin position="238"/>
        <end position="249"/>
    </location>
</feature>
<feature type="compositionally biased region" description="Polar residues" evidence="1">
    <location>
        <begin position="81"/>
        <end position="93"/>
    </location>
</feature>
<dbReference type="ExpressionAtlas" id="A0A178W476">
    <property type="expression patterns" value="baseline and differential"/>
</dbReference>
<gene>
    <name evidence="2" type="ordered locus">AXX17_At1g18680</name>
</gene>
<dbReference type="InterPro" id="IPR053273">
    <property type="entry name" value="CST_Regulator"/>
</dbReference>
<feature type="compositionally biased region" description="Low complexity" evidence="1">
    <location>
        <begin position="68"/>
        <end position="80"/>
    </location>
</feature>
<feature type="compositionally biased region" description="Basic and acidic residues" evidence="1">
    <location>
        <begin position="30"/>
        <end position="52"/>
    </location>
</feature>
<accession>A0A178W476</accession>
<feature type="region of interest" description="Disordered" evidence="1">
    <location>
        <begin position="23"/>
        <end position="52"/>
    </location>
</feature>
<dbReference type="PANTHER" id="PTHR34659:SF6">
    <property type="entry name" value="MUCIN-RELATED"/>
    <property type="match status" value="1"/>
</dbReference>
<reference evidence="3" key="1">
    <citation type="journal article" date="2016" name="Proc. Natl. Acad. Sci. U.S.A.">
        <title>Chromosome-level assembly of Arabidopsis thaliana Ler reveals the extent of translocation and inversion polymorphisms.</title>
        <authorList>
            <person name="Zapata L."/>
            <person name="Ding J."/>
            <person name="Willing E.M."/>
            <person name="Hartwig B."/>
            <person name="Bezdan D."/>
            <person name="Jiao W.B."/>
            <person name="Patel V."/>
            <person name="Velikkakam James G."/>
            <person name="Koornneef M."/>
            <person name="Ossowski S."/>
            <person name="Schneeberger K."/>
        </authorList>
    </citation>
    <scope>NUCLEOTIDE SEQUENCE [LARGE SCALE GENOMIC DNA]</scope>
    <source>
        <strain evidence="3">cv. Landsberg erecta</strain>
    </source>
</reference>
<evidence type="ECO:0000256" key="1">
    <source>
        <dbReference type="SAM" id="MobiDB-lite"/>
    </source>
</evidence>